<dbReference type="InterPro" id="IPR029058">
    <property type="entry name" value="AB_hydrolase_fold"/>
</dbReference>
<dbReference type="EMBL" id="MEVD01000015">
    <property type="protein sequence ID" value="OGC53307.1"/>
    <property type="molecule type" value="Genomic_DNA"/>
</dbReference>
<evidence type="ECO:0000313" key="2">
    <source>
        <dbReference type="EMBL" id="OGC53307.1"/>
    </source>
</evidence>
<dbReference type="SUPFAM" id="SSF53474">
    <property type="entry name" value="alpha/beta-Hydrolases"/>
    <property type="match status" value="1"/>
</dbReference>
<comment type="caution">
    <text evidence="2">The sequence shown here is derived from an EMBL/GenBank/DDBJ whole genome shotgun (WGS) entry which is preliminary data.</text>
</comment>
<dbReference type="Proteomes" id="UP000178127">
    <property type="component" value="Unassembled WGS sequence"/>
</dbReference>
<feature type="domain" description="Dienelactone hydrolase" evidence="1">
    <location>
        <begin position="74"/>
        <end position="277"/>
    </location>
</feature>
<dbReference type="Gene3D" id="3.40.50.1820">
    <property type="entry name" value="alpha/beta hydrolase"/>
    <property type="match status" value="1"/>
</dbReference>
<dbReference type="InterPro" id="IPR002925">
    <property type="entry name" value="Dienelactn_hydro"/>
</dbReference>
<reference evidence="2 3" key="1">
    <citation type="journal article" date="2016" name="Nat. Commun.">
        <title>Thousands of microbial genomes shed light on interconnected biogeochemical processes in an aquifer system.</title>
        <authorList>
            <person name="Anantharaman K."/>
            <person name="Brown C.T."/>
            <person name="Hug L.A."/>
            <person name="Sharon I."/>
            <person name="Castelle C.J."/>
            <person name="Probst A.J."/>
            <person name="Thomas B.C."/>
            <person name="Singh A."/>
            <person name="Wilkins M.J."/>
            <person name="Karaoz U."/>
            <person name="Brodie E.L."/>
            <person name="Williams K.H."/>
            <person name="Hubbard S.S."/>
            <person name="Banfield J.F."/>
        </authorList>
    </citation>
    <scope>NUCLEOTIDE SEQUENCE [LARGE SCALE GENOMIC DNA]</scope>
</reference>
<dbReference type="PANTHER" id="PTHR46623">
    <property type="entry name" value="CARBOXYMETHYLENEBUTENOLIDASE-RELATED"/>
    <property type="match status" value="1"/>
</dbReference>
<sequence length="281" mass="31049">MKKPWVVGTVAILLLTGVAFFLLNNLQKPSVPIDEKEPATQSLSDQTTNSQMIASFGEFDVDNELIQYYEGALGYYAKPKVEGSYSGVVMIHEWWGLNRNIKDMADRLASNGYLVLAVDLYNGKVAQTSDEARELTSSLDQEKALNNMKAAIEFLRKDGAVKLASLGWCFGGGQSLQLALSGQELDATVIYYGTLVTDTEKLSVIKWPVLGIFGETDTSIPVETVNEFYQSLQKLNIENEIKVYPGVGHAFANPSGQNYAPNETKEAWNKTLVFLNESLKK</sequence>
<evidence type="ECO:0000313" key="3">
    <source>
        <dbReference type="Proteomes" id="UP000178127"/>
    </source>
</evidence>
<name>A0A1F4V832_UNCKA</name>
<dbReference type="Pfam" id="PF01738">
    <property type="entry name" value="DLH"/>
    <property type="match status" value="1"/>
</dbReference>
<dbReference type="InterPro" id="IPR051049">
    <property type="entry name" value="Dienelactone_hydrolase-like"/>
</dbReference>
<dbReference type="AlphaFoldDB" id="A0A1F4V832"/>
<proteinExistence type="predicted"/>
<dbReference type="GO" id="GO:0016787">
    <property type="term" value="F:hydrolase activity"/>
    <property type="evidence" value="ECO:0007669"/>
    <property type="project" value="InterPro"/>
</dbReference>
<dbReference type="STRING" id="1802620.A3D91_02765"/>
<gene>
    <name evidence="2" type="ORF">A3D91_02765</name>
</gene>
<accession>A0A1F4V832</accession>
<protein>
    <recommendedName>
        <fullName evidence="1">Dienelactone hydrolase domain-containing protein</fullName>
    </recommendedName>
</protein>
<organism evidence="2 3">
    <name type="scientific">candidate division WWE3 bacterium RIFCSPHIGHO2_02_FULL_38_14</name>
    <dbReference type="NCBI Taxonomy" id="1802620"/>
    <lineage>
        <taxon>Bacteria</taxon>
        <taxon>Katanobacteria</taxon>
    </lineage>
</organism>
<evidence type="ECO:0000259" key="1">
    <source>
        <dbReference type="Pfam" id="PF01738"/>
    </source>
</evidence>
<dbReference type="PANTHER" id="PTHR46623:SF7">
    <property type="entry name" value="CARBOXYMETHYLENEBUTENOLIDASE"/>
    <property type="match status" value="1"/>
</dbReference>